<dbReference type="AlphaFoldDB" id="A0A812WTH3"/>
<feature type="transmembrane region" description="Helical" evidence="5">
    <location>
        <begin position="136"/>
        <end position="157"/>
    </location>
</feature>
<feature type="domain" description="Polycystin cation channel PKD1/PKD2" evidence="6">
    <location>
        <begin position="134"/>
        <end position="218"/>
    </location>
</feature>
<comment type="caution">
    <text evidence="7">The sequence shown here is derived from an EMBL/GenBank/DDBJ whole genome shotgun (WGS) entry which is preliminary data.</text>
</comment>
<dbReference type="InterPro" id="IPR051223">
    <property type="entry name" value="Polycystin"/>
</dbReference>
<feature type="transmembrane region" description="Helical" evidence="5">
    <location>
        <begin position="180"/>
        <end position="202"/>
    </location>
</feature>
<evidence type="ECO:0000256" key="5">
    <source>
        <dbReference type="SAM" id="Phobius"/>
    </source>
</evidence>
<dbReference type="EMBL" id="CAJNIZ010044277">
    <property type="protein sequence ID" value="CAE7683798.1"/>
    <property type="molecule type" value="Genomic_DNA"/>
</dbReference>
<dbReference type="OrthoDB" id="412658at2759"/>
<dbReference type="PANTHER" id="PTHR10877">
    <property type="entry name" value="POLYCYSTIN FAMILY MEMBER"/>
    <property type="match status" value="1"/>
</dbReference>
<evidence type="ECO:0000313" key="8">
    <source>
        <dbReference type="Proteomes" id="UP000649617"/>
    </source>
</evidence>
<reference evidence="7" key="1">
    <citation type="submission" date="2021-02" db="EMBL/GenBank/DDBJ databases">
        <authorList>
            <person name="Dougan E. K."/>
            <person name="Rhodes N."/>
            <person name="Thang M."/>
            <person name="Chan C."/>
        </authorList>
    </citation>
    <scope>NUCLEOTIDE SEQUENCE</scope>
</reference>
<evidence type="ECO:0000313" key="7">
    <source>
        <dbReference type="EMBL" id="CAE7683798.1"/>
    </source>
</evidence>
<feature type="transmembrane region" description="Helical" evidence="5">
    <location>
        <begin position="18"/>
        <end position="37"/>
    </location>
</feature>
<keyword evidence="8" id="KW-1185">Reference proteome</keyword>
<accession>A0A812WTH3</accession>
<comment type="subcellular location">
    <subcellularLocation>
        <location evidence="1">Membrane</location>
        <topology evidence="1">Multi-pass membrane protein</topology>
    </subcellularLocation>
</comment>
<keyword evidence="4 5" id="KW-0472">Membrane</keyword>
<evidence type="ECO:0000256" key="1">
    <source>
        <dbReference type="ARBA" id="ARBA00004141"/>
    </source>
</evidence>
<gene>
    <name evidence="7" type="primary">pkd-2</name>
    <name evidence="7" type="ORF">SPIL2461_LOCUS19086</name>
</gene>
<evidence type="ECO:0000256" key="3">
    <source>
        <dbReference type="ARBA" id="ARBA00022989"/>
    </source>
</evidence>
<protein>
    <submittedName>
        <fullName evidence="7">Pkd-2 protein</fullName>
    </submittedName>
</protein>
<feature type="transmembrane region" description="Helical" evidence="5">
    <location>
        <begin position="58"/>
        <end position="85"/>
    </location>
</feature>
<proteinExistence type="predicted"/>
<feature type="transmembrane region" description="Helical" evidence="5">
    <location>
        <begin position="230"/>
        <end position="252"/>
    </location>
</feature>
<dbReference type="Pfam" id="PF08016">
    <property type="entry name" value="PKD_channel"/>
    <property type="match status" value="1"/>
</dbReference>
<name>A0A812WTH3_SYMPI</name>
<dbReference type="InterPro" id="IPR013122">
    <property type="entry name" value="PKD1_2_channel"/>
</dbReference>
<dbReference type="GO" id="GO:0016020">
    <property type="term" value="C:membrane"/>
    <property type="evidence" value="ECO:0007669"/>
    <property type="project" value="UniProtKB-SubCell"/>
</dbReference>
<organism evidence="7 8">
    <name type="scientific">Symbiodinium pilosum</name>
    <name type="common">Dinoflagellate</name>
    <dbReference type="NCBI Taxonomy" id="2952"/>
    <lineage>
        <taxon>Eukaryota</taxon>
        <taxon>Sar</taxon>
        <taxon>Alveolata</taxon>
        <taxon>Dinophyceae</taxon>
        <taxon>Suessiales</taxon>
        <taxon>Symbiodiniaceae</taxon>
        <taxon>Symbiodinium</taxon>
    </lineage>
</organism>
<sequence length="502" mass="56765">MEMISCFQNPMQTSLTTMVPTITAIVIWSVLQLKLLVDEVRDAIRTVRSSKLGIWQGLLRDYFTFWNAVDWVSMCVAVMAVFFWLNLRTKVETVNGLLPAAVRGTLYPTGTTVQERRLQYQPTADAWFAAAEQMSLANSACTVTIILYPLVIMLRLFKSFQAQPRLAIVTETIKTAIPDLAHFFIVVLCIFGCLFVNSIVFFGQDLESFRALTHGWVTGTGIHGRPDSTWMLMVVSLVSLNMLLAIVLDSYAYEKEKASELKTLLQQLWEVVRRRQERRHGLRVNLQEIWDAFLVEFNYDVKAMMVNRTLITPDSLMKLARCSMEYFKKSRTLALGSGLRLSEFAFGSGKRCIRTGPAERLEIGHLTDEAPEDTVELVAEKLDYFERLQAPGDATYDFYFSEEHTSQDKASKAWISKMVSELSGDLKQTFHHGLRRYHVWQDHIEKEQTELHASITDMQNLVQQHAGMIQGMIYAVDSLLEPSHHQVASGAAGPSTAAGAPS</sequence>
<dbReference type="Proteomes" id="UP000649617">
    <property type="component" value="Unassembled WGS sequence"/>
</dbReference>
<evidence type="ECO:0000256" key="2">
    <source>
        <dbReference type="ARBA" id="ARBA00022692"/>
    </source>
</evidence>
<dbReference type="PANTHER" id="PTHR10877:SF183">
    <property type="entry name" value="AT14535P-RELATED"/>
    <property type="match status" value="1"/>
</dbReference>
<evidence type="ECO:0000256" key="4">
    <source>
        <dbReference type="ARBA" id="ARBA00023136"/>
    </source>
</evidence>
<evidence type="ECO:0000259" key="6">
    <source>
        <dbReference type="Pfam" id="PF08016"/>
    </source>
</evidence>
<keyword evidence="2 5" id="KW-0812">Transmembrane</keyword>
<keyword evidence="3 5" id="KW-1133">Transmembrane helix</keyword>